<feature type="transmembrane region" description="Helical" evidence="1">
    <location>
        <begin position="24"/>
        <end position="44"/>
    </location>
</feature>
<protein>
    <submittedName>
        <fullName evidence="2">Uncharacterized protein</fullName>
    </submittedName>
</protein>
<keyword evidence="3" id="KW-1185">Reference proteome</keyword>
<organism evidence="2 3">
    <name type="scientific">Zasmidium cellare ATCC 36951</name>
    <dbReference type="NCBI Taxonomy" id="1080233"/>
    <lineage>
        <taxon>Eukaryota</taxon>
        <taxon>Fungi</taxon>
        <taxon>Dikarya</taxon>
        <taxon>Ascomycota</taxon>
        <taxon>Pezizomycotina</taxon>
        <taxon>Dothideomycetes</taxon>
        <taxon>Dothideomycetidae</taxon>
        <taxon>Mycosphaerellales</taxon>
        <taxon>Mycosphaerellaceae</taxon>
        <taxon>Zasmidium</taxon>
    </lineage>
</organism>
<evidence type="ECO:0000256" key="1">
    <source>
        <dbReference type="SAM" id="Phobius"/>
    </source>
</evidence>
<dbReference type="GeneID" id="54567431"/>
<dbReference type="EMBL" id="ML993620">
    <property type="protein sequence ID" value="KAF2161341.1"/>
    <property type="molecule type" value="Genomic_DNA"/>
</dbReference>
<name>A0A6A6C2S1_ZASCE</name>
<proteinExistence type="predicted"/>
<gene>
    <name evidence="2" type="ORF">M409DRAFT_59330</name>
</gene>
<keyword evidence="1" id="KW-0812">Transmembrane</keyword>
<keyword evidence="1" id="KW-1133">Transmembrane helix</keyword>
<dbReference type="Proteomes" id="UP000799537">
    <property type="component" value="Unassembled WGS sequence"/>
</dbReference>
<evidence type="ECO:0000313" key="3">
    <source>
        <dbReference type="Proteomes" id="UP000799537"/>
    </source>
</evidence>
<reference evidence="2" key="1">
    <citation type="journal article" date="2020" name="Stud. Mycol.">
        <title>101 Dothideomycetes genomes: a test case for predicting lifestyles and emergence of pathogens.</title>
        <authorList>
            <person name="Haridas S."/>
            <person name="Albert R."/>
            <person name="Binder M."/>
            <person name="Bloem J."/>
            <person name="Labutti K."/>
            <person name="Salamov A."/>
            <person name="Andreopoulos B."/>
            <person name="Baker S."/>
            <person name="Barry K."/>
            <person name="Bills G."/>
            <person name="Bluhm B."/>
            <person name="Cannon C."/>
            <person name="Castanera R."/>
            <person name="Culley D."/>
            <person name="Daum C."/>
            <person name="Ezra D."/>
            <person name="Gonzalez J."/>
            <person name="Henrissat B."/>
            <person name="Kuo A."/>
            <person name="Liang C."/>
            <person name="Lipzen A."/>
            <person name="Lutzoni F."/>
            <person name="Magnuson J."/>
            <person name="Mondo S."/>
            <person name="Nolan M."/>
            <person name="Ohm R."/>
            <person name="Pangilinan J."/>
            <person name="Park H.-J."/>
            <person name="Ramirez L."/>
            <person name="Alfaro M."/>
            <person name="Sun H."/>
            <person name="Tritt A."/>
            <person name="Yoshinaga Y."/>
            <person name="Zwiers L.-H."/>
            <person name="Turgeon B."/>
            <person name="Goodwin S."/>
            <person name="Spatafora J."/>
            <person name="Crous P."/>
            <person name="Grigoriev I."/>
        </authorList>
    </citation>
    <scope>NUCLEOTIDE SEQUENCE</scope>
    <source>
        <strain evidence="2">ATCC 36951</strain>
    </source>
</reference>
<evidence type="ECO:0000313" key="2">
    <source>
        <dbReference type="EMBL" id="KAF2161341.1"/>
    </source>
</evidence>
<sequence length="135" mass="14598">MSPEEWVGSRSVFGRGPTSPGVSWIPVIGVFVLWLLIVDVLLVLKSKSGLATATVGAARQRTTNAGNDMPKIVHIAVECRERAENTVSTASIGAGDGSFGWCLMGGDVEKKLMKTRREMNLGIRTPARRSRRCLT</sequence>
<dbReference type="RefSeq" id="XP_033662230.1">
    <property type="nucleotide sequence ID" value="XM_033814159.1"/>
</dbReference>
<accession>A0A6A6C2S1</accession>
<keyword evidence="1" id="KW-0472">Membrane</keyword>
<dbReference type="AlphaFoldDB" id="A0A6A6C2S1"/>